<evidence type="ECO:0000256" key="1">
    <source>
        <dbReference type="ARBA" id="ARBA00010746"/>
    </source>
</evidence>
<evidence type="ECO:0000313" key="5">
    <source>
        <dbReference type="EMBL" id="KAK6919391.1"/>
    </source>
</evidence>
<comment type="caution">
    <text evidence="5">The sequence shown here is derived from an EMBL/GenBank/DDBJ whole genome shotgun (WGS) entry which is preliminary data.</text>
</comment>
<comment type="similarity">
    <text evidence="1 4">Belongs to the plant dirigent protein family.</text>
</comment>
<dbReference type="GO" id="GO:0048046">
    <property type="term" value="C:apoplast"/>
    <property type="evidence" value="ECO:0007669"/>
    <property type="project" value="UniProtKB-SubCell"/>
</dbReference>
<dbReference type="InterPro" id="IPR004265">
    <property type="entry name" value="Dirigent"/>
</dbReference>
<protein>
    <recommendedName>
        <fullName evidence="4">Dirigent protein</fullName>
    </recommendedName>
</protein>
<accession>A0AAN8UXE6</accession>
<comment type="function">
    <text evidence="4">Dirigent proteins impart stereoselectivity on the phenoxy radical-coupling reaction, yielding optically active lignans from two molecules of coniferyl alcohol in the biosynthesis of lignans, flavonolignans, and alkaloids and thus plays a central role in plant secondary metabolism.</text>
</comment>
<dbReference type="EMBL" id="JBAMMX010000021">
    <property type="protein sequence ID" value="KAK6919391.1"/>
    <property type="molecule type" value="Genomic_DNA"/>
</dbReference>
<evidence type="ECO:0000256" key="2">
    <source>
        <dbReference type="ARBA" id="ARBA00011738"/>
    </source>
</evidence>
<name>A0AAN8UXE6_9MAGN</name>
<dbReference type="AlphaFoldDB" id="A0AAN8UXE6"/>
<feature type="chain" id="PRO_5042672075" description="Dirigent protein" evidence="4">
    <location>
        <begin position="28"/>
        <end position="196"/>
    </location>
</feature>
<feature type="signal peptide" evidence="4">
    <location>
        <begin position="1"/>
        <end position="27"/>
    </location>
</feature>
<dbReference type="GO" id="GO:0009699">
    <property type="term" value="P:phenylpropanoid biosynthetic process"/>
    <property type="evidence" value="ECO:0007669"/>
    <property type="project" value="UniProtKB-ARBA"/>
</dbReference>
<keyword evidence="4" id="KW-0732">Signal</keyword>
<dbReference type="Pfam" id="PF03018">
    <property type="entry name" value="Dirigent"/>
    <property type="match status" value="1"/>
</dbReference>
<gene>
    <name evidence="5" type="ORF">RJ641_015295</name>
</gene>
<evidence type="ECO:0000256" key="3">
    <source>
        <dbReference type="ARBA" id="ARBA00022525"/>
    </source>
</evidence>
<dbReference type="PANTHER" id="PTHR21495">
    <property type="entry name" value="NUCLEOPORIN-RELATED"/>
    <property type="match status" value="1"/>
</dbReference>
<evidence type="ECO:0000256" key="4">
    <source>
        <dbReference type="RuleBase" id="RU363099"/>
    </source>
</evidence>
<keyword evidence="3 4" id="KW-0964">Secreted</keyword>
<reference evidence="5 6" key="1">
    <citation type="submission" date="2023-12" db="EMBL/GenBank/DDBJ databases">
        <title>A high-quality genome assembly for Dillenia turbinata (Dilleniales).</title>
        <authorList>
            <person name="Chanderbali A."/>
        </authorList>
    </citation>
    <scope>NUCLEOTIDE SEQUENCE [LARGE SCALE GENOMIC DNA]</scope>
    <source>
        <strain evidence="5">LSX21</strain>
        <tissue evidence="5">Leaf</tissue>
    </source>
</reference>
<comment type="subunit">
    <text evidence="2 4">Homodimer.</text>
</comment>
<evidence type="ECO:0000313" key="6">
    <source>
        <dbReference type="Proteomes" id="UP001370490"/>
    </source>
</evidence>
<keyword evidence="4" id="KW-0052">Apoplast</keyword>
<dbReference type="Gene3D" id="2.40.480.10">
    <property type="entry name" value="Allene oxide cyclase-like"/>
    <property type="match status" value="1"/>
</dbReference>
<keyword evidence="6" id="KW-1185">Reference proteome</keyword>
<dbReference type="Proteomes" id="UP001370490">
    <property type="component" value="Unassembled WGS sequence"/>
</dbReference>
<proteinExistence type="inferred from homology"/>
<comment type="subcellular location">
    <subcellularLocation>
        <location evidence="4">Secreted</location>
        <location evidence="4">Extracellular space</location>
        <location evidence="4">Apoplast</location>
    </subcellularLocation>
</comment>
<organism evidence="5 6">
    <name type="scientific">Dillenia turbinata</name>
    <dbReference type="NCBI Taxonomy" id="194707"/>
    <lineage>
        <taxon>Eukaryota</taxon>
        <taxon>Viridiplantae</taxon>
        <taxon>Streptophyta</taxon>
        <taxon>Embryophyta</taxon>
        <taxon>Tracheophyta</taxon>
        <taxon>Spermatophyta</taxon>
        <taxon>Magnoliopsida</taxon>
        <taxon>eudicotyledons</taxon>
        <taxon>Gunneridae</taxon>
        <taxon>Pentapetalae</taxon>
        <taxon>Dilleniales</taxon>
        <taxon>Dilleniaceae</taxon>
        <taxon>Dillenia</taxon>
    </lineage>
</organism>
<sequence>MARKPSAIPTQIFLLFLLIIPITSTTGTNDSSQLTNMVVYLQEKTSAPNATEVPVAGIAGNLWSFTSFGTIYVVDDSLTTTIDRNSTQVGRARGIYVASALDGSSIYLSVSVLFTNGFFSGSTLELQGTSVLASQVGEVAVVSGTGKFRFAKGYTTYETVFVDTAAGFSTSRLNITIYSDMSPTLPIIYETMNVIS</sequence>
<dbReference type="InterPro" id="IPR044859">
    <property type="entry name" value="Allene_oxi_cyc_Dirigent"/>
</dbReference>